<name>A0A5M8PJ17_9LECA</name>
<proteinExistence type="predicted"/>
<keyword evidence="1" id="KW-0732">Signal</keyword>
<gene>
    <name evidence="2" type="ORF">FRX48_06962</name>
</gene>
<evidence type="ECO:0000256" key="1">
    <source>
        <dbReference type="SAM" id="SignalP"/>
    </source>
</evidence>
<feature type="chain" id="PRO_5024398347" evidence="1">
    <location>
        <begin position="21"/>
        <end position="180"/>
    </location>
</feature>
<dbReference type="EMBL" id="VXIT01000011">
    <property type="protein sequence ID" value="KAA6409409.1"/>
    <property type="molecule type" value="Genomic_DNA"/>
</dbReference>
<organism evidence="2 3">
    <name type="scientific">Lasallia pustulata</name>
    <dbReference type="NCBI Taxonomy" id="136370"/>
    <lineage>
        <taxon>Eukaryota</taxon>
        <taxon>Fungi</taxon>
        <taxon>Dikarya</taxon>
        <taxon>Ascomycota</taxon>
        <taxon>Pezizomycotina</taxon>
        <taxon>Lecanoromycetes</taxon>
        <taxon>OSLEUM clade</taxon>
        <taxon>Umbilicariomycetidae</taxon>
        <taxon>Umbilicariales</taxon>
        <taxon>Umbilicariaceae</taxon>
        <taxon>Lasallia</taxon>
    </lineage>
</organism>
<evidence type="ECO:0000313" key="3">
    <source>
        <dbReference type="Proteomes" id="UP000324767"/>
    </source>
</evidence>
<reference evidence="2 3" key="1">
    <citation type="submission" date="2019-09" db="EMBL/GenBank/DDBJ databases">
        <title>The hologenome of the rock-dwelling lichen Lasallia pustulata.</title>
        <authorList>
            <person name="Greshake Tzovaras B."/>
            <person name="Segers F."/>
            <person name="Bicker A."/>
            <person name="Dal Grande F."/>
            <person name="Otte J."/>
            <person name="Hankeln T."/>
            <person name="Schmitt I."/>
            <person name="Ebersberger I."/>
        </authorList>
    </citation>
    <scope>NUCLEOTIDE SEQUENCE [LARGE SCALE GENOMIC DNA]</scope>
    <source>
        <strain evidence="2">A1-1</strain>
    </source>
</reference>
<protein>
    <submittedName>
        <fullName evidence="2">Uncharacterized protein</fullName>
    </submittedName>
</protein>
<feature type="signal peptide" evidence="1">
    <location>
        <begin position="1"/>
        <end position="20"/>
    </location>
</feature>
<dbReference type="Proteomes" id="UP000324767">
    <property type="component" value="Unassembled WGS sequence"/>
</dbReference>
<dbReference type="AlphaFoldDB" id="A0A5M8PJ17"/>
<comment type="caution">
    <text evidence="2">The sequence shown here is derived from an EMBL/GenBank/DDBJ whole genome shotgun (WGS) entry which is preliminary data.</text>
</comment>
<accession>A0A5M8PJ17</accession>
<sequence length="180" mass="19649">MILSKLSLLLLTLCPQPSHPPALASAHVLPTRAQHCSNAPATVAGTKLTRRIPVLPRDNNYIWCVFGTETYITTQMLAARVAAPPLLAMINEAYGAAFAHLMAMGDGWLPSGQFEWETPEVRLSMMNANNRQMTWGVLASALWGLQELIQQEGAYTVVQLLVYDGIHQVGRGSIVLNIQG</sequence>
<evidence type="ECO:0000313" key="2">
    <source>
        <dbReference type="EMBL" id="KAA6409409.1"/>
    </source>
</evidence>